<evidence type="ECO:0000256" key="12">
    <source>
        <dbReference type="ARBA" id="ARBA00022932"/>
    </source>
</evidence>
<dbReference type="InterPro" id="IPR029060">
    <property type="entry name" value="PIN-like_dom_sf"/>
</dbReference>
<keyword evidence="10 17" id="KW-0378">Hydrolase</keyword>
<dbReference type="NCBIfam" id="NF004397">
    <property type="entry name" value="PRK05755.1"/>
    <property type="match status" value="1"/>
</dbReference>
<keyword evidence="12 17" id="KW-0239">DNA-directed DNA polymerase</keyword>
<dbReference type="CDD" id="cd08637">
    <property type="entry name" value="DNA_pol_A_pol_I_C"/>
    <property type="match status" value="1"/>
</dbReference>
<dbReference type="InterPro" id="IPR018320">
    <property type="entry name" value="DNA_polymerase_1"/>
</dbReference>
<dbReference type="CDD" id="cd06139">
    <property type="entry name" value="DNA_polA_I_Ecoli_like_exo"/>
    <property type="match status" value="1"/>
</dbReference>
<comment type="function">
    <text evidence="17">In addition to polymerase activity, this DNA polymerase exhibits 3'-5' and 5'-3' exonuclease activity.</text>
</comment>
<evidence type="ECO:0000259" key="19">
    <source>
        <dbReference type="SMART" id="SM00475"/>
    </source>
</evidence>
<feature type="domain" description="DNA-directed DNA polymerase family A palm" evidence="20">
    <location>
        <begin position="691"/>
        <end position="897"/>
    </location>
</feature>
<accession>A0ABP7PAA1</accession>
<evidence type="ECO:0000256" key="14">
    <source>
        <dbReference type="ARBA" id="ARBA00023204"/>
    </source>
</evidence>
<dbReference type="SUPFAM" id="SSF47807">
    <property type="entry name" value="5' to 3' exonuclease, C-terminal subdomain"/>
    <property type="match status" value="1"/>
</dbReference>
<evidence type="ECO:0000256" key="15">
    <source>
        <dbReference type="ARBA" id="ARBA00049244"/>
    </source>
</evidence>
<evidence type="ECO:0000256" key="16">
    <source>
        <dbReference type="NCBIfam" id="TIGR00593"/>
    </source>
</evidence>
<dbReference type="InterPro" id="IPR002421">
    <property type="entry name" value="5-3_exonuclease"/>
</dbReference>
<dbReference type="SMART" id="SM00482">
    <property type="entry name" value="POLAc"/>
    <property type="match status" value="1"/>
</dbReference>
<dbReference type="SMART" id="SM00474">
    <property type="entry name" value="35EXOc"/>
    <property type="match status" value="1"/>
</dbReference>
<dbReference type="RefSeq" id="WP_344805921.1">
    <property type="nucleotide sequence ID" value="NZ_BAABBO010000009.1"/>
</dbReference>
<dbReference type="EMBL" id="BAABBO010000009">
    <property type="protein sequence ID" value="GAA3962296.1"/>
    <property type="molecule type" value="Genomic_DNA"/>
</dbReference>
<evidence type="ECO:0000259" key="20">
    <source>
        <dbReference type="SMART" id="SM00482"/>
    </source>
</evidence>
<dbReference type="SUPFAM" id="SSF53098">
    <property type="entry name" value="Ribonuclease H-like"/>
    <property type="match status" value="1"/>
</dbReference>
<evidence type="ECO:0000313" key="22">
    <source>
        <dbReference type="Proteomes" id="UP001501337"/>
    </source>
</evidence>
<dbReference type="InterPro" id="IPR043502">
    <property type="entry name" value="DNA/RNA_pol_sf"/>
</dbReference>
<evidence type="ECO:0000256" key="11">
    <source>
        <dbReference type="ARBA" id="ARBA00022839"/>
    </source>
</evidence>
<keyword evidence="6 17" id="KW-0548">Nucleotidyltransferase</keyword>
<evidence type="ECO:0000256" key="5">
    <source>
        <dbReference type="ARBA" id="ARBA00022679"/>
    </source>
</evidence>
<dbReference type="InterPro" id="IPR036397">
    <property type="entry name" value="RNaseH_sf"/>
</dbReference>
<keyword evidence="22" id="KW-1185">Reference proteome</keyword>
<evidence type="ECO:0000313" key="21">
    <source>
        <dbReference type="EMBL" id="GAA3962296.1"/>
    </source>
</evidence>
<dbReference type="Pfam" id="PF00476">
    <property type="entry name" value="DNA_pol_A"/>
    <property type="match status" value="1"/>
</dbReference>
<dbReference type="CDD" id="cd09898">
    <property type="entry name" value="H3TH_53EXO"/>
    <property type="match status" value="1"/>
</dbReference>
<dbReference type="SUPFAM" id="SSF88723">
    <property type="entry name" value="PIN domain-like"/>
    <property type="match status" value="1"/>
</dbReference>
<evidence type="ECO:0000256" key="1">
    <source>
        <dbReference type="ARBA" id="ARBA00007705"/>
    </source>
</evidence>
<comment type="similarity">
    <text evidence="1 17">Belongs to the DNA polymerase type-A family.</text>
</comment>
<protein>
    <recommendedName>
        <fullName evidence="4 16">DNA polymerase I</fullName>
        <ecNumber evidence="3 16">2.7.7.7</ecNumber>
    </recommendedName>
</protein>
<gene>
    <name evidence="17 21" type="primary">polA</name>
    <name evidence="21" type="ORF">GCM10022278_20350</name>
</gene>
<dbReference type="Proteomes" id="UP001501337">
    <property type="component" value="Unassembled WGS sequence"/>
</dbReference>
<keyword evidence="8" id="KW-0540">Nuclease</keyword>
<comment type="catalytic activity">
    <reaction evidence="15 17">
        <text>DNA(n) + a 2'-deoxyribonucleoside 5'-triphosphate = DNA(n+1) + diphosphate</text>
        <dbReference type="Rhea" id="RHEA:22508"/>
        <dbReference type="Rhea" id="RHEA-COMP:17339"/>
        <dbReference type="Rhea" id="RHEA-COMP:17340"/>
        <dbReference type="ChEBI" id="CHEBI:33019"/>
        <dbReference type="ChEBI" id="CHEBI:61560"/>
        <dbReference type="ChEBI" id="CHEBI:173112"/>
        <dbReference type="EC" id="2.7.7.7"/>
    </reaction>
</comment>
<dbReference type="InterPro" id="IPR020046">
    <property type="entry name" value="5-3_exonucl_a-hlix_arch_N"/>
</dbReference>
<evidence type="ECO:0000259" key="18">
    <source>
        <dbReference type="SMART" id="SM00474"/>
    </source>
</evidence>
<dbReference type="InterPro" id="IPR002562">
    <property type="entry name" value="3'-5'_exonuclease_dom"/>
</dbReference>
<dbReference type="InterPro" id="IPR008918">
    <property type="entry name" value="HhH2"/>
</dbReference>
<keyword evidence="7 17" id="KW-0235">DNA replication</keyword>
<comment type="caution">
    <text evidence="21">The sequence shown here is derived from an EMBL/GenBank/DDBJ whole genome shotgun (WGS) entry which is preliminary data.</text>
</comment>
<evidence type="ECO:0000256" key="6">
    <source>
        <dbReference type="ARBA" id="ARBA00022695"/>
    </source>
</evidence>
<dbReference type="Gene3D" id="1.20.1060.10">
    <property type="entry name" value="Taq DNA Polymerase, Chain T, domain 4"/>
    <property type="match status" value="1"/>
</dbReference>
<evidence type="ECO:0000256" key="13">
    <source>
        <dbReference type="ARBA" id="ARBA00023125"/>
    </source>
</evidence>
<keyword evidence="13 17" id="KW-0238">DNA-binding</keyword>
<evidence type="ECO:0000256" key="9">
    <source>
        <dbReference type="ARBA" id="ARBA00022763"/>
    </source>
</evidence>
<evidence type="ECO:0000256" key="10">
    <source>
        <dbReference type="ARBA" id="ARBA00022801"/>
    </source>
</evidence>
<dbReference type="Gene3D" id="3.30.70.370">
    <property type="match status" value="1"/>
</dbReference>
<dbReference type="Gene3D" id="3.30.420.10">
    <property type="entry name" value="Ribonuclease H-like superfamily/Ribonuclease H"/>
    <property type="match status" value="1"/>
</dbReference>
<dbReference type="Pfam" id="PF02739">
    <property type="entry name" value="5_3_exonuc_N"/>
    <property type="match status" value="1"/>
</dbReference>
<evidence type="ECO:0000256" key="3">
    <source>
        <dbReference type="ARBA" id="ARBA00012417"/>
    </source>
</evidence>
<dbReference type="InterPro" id="IPR002298">
    <property type="entry name" value="DNA_polymerase_A"/>
</dbReference>
<dbReference type="NCBIfam" id="TIGR00593">
    <property type="entry name" value="pola"/>
    <property type="match status" value="1"/>
</dbReference>
<feature type="domain" description="3'-5' exonuclease" evidence="18">
    <location>
        <begin position="335"/>
        <end position="522"/>
    </location>
</feature>
<proteinExistence type="inferred from homology"/>
<evidence type="ECO:0000256" key="8">
    <source>
        <dbReference type="ARBA" id="ARBA00022722"/>
    </source>
</evidence>
<keyword evidence="11 17" id="KW-0269">Exonuclease</keyword>
<dbReference type="SMART" id="SM00475">
    <property type="entry name" value="53EXOc"/>
    <property type="match status" value="1"/>
</dbReference>
<keyword evidence="9 17" id="KW-0227">DNA damage</keyword>
<dbReference type="PROSITE" id="PS00447">
    <property type="entry name" value="DNA_POLYMERASE_A"/>
    <property type="match status" value="1"/>
</dbReference>
<dbReference type="Pfam" id="PF01612">
    <property type="entry name" value="DNA_pol_A_exo1"/>
    <property type="match status" value="1"/>
</dbReference>
<dbReference type="PANTHER" id="PTHR10133">
    <property type="entry name" value="DNA POLYMERASE I"/>
    <property type="match status" value="1"/>
</dbReference>
<dbReference type="InterPro" id="IPR036279">
    <property type="entry name" value="5-3_exonuclease_C_sf"/>
</dbReference>
<dbReference type="Pfam" id="PF01367">
    <property type="entry name" value="5_3_exonuc"/>
    <property type="match status" value="1"/>
</dbReference>
<dbReference type="PANTHER" id="PTHR10133:SF27">
    <property type="entry name" value="DNA POLYMERASE NU"/>
    <property type="match status" value="1"/>
</dbReference>
<evidence type="ECO:0000256" key="7">
    <source>
        <dbReference type="ARBA" id="ARBA00022705"/>
    </source>
</evidence>
<dbReference type="EC" id="2.7.7.7" evidence="3 16"/>
<evidence type="ECO:0000256" key="17">
    <source>
        <dbReference type="RuleBase" id="RU004460"/>
    </source>
</evidence>
<dbReference type="InterPro" id="IPR020045">
    <property type="entry name" value="DNA_polI_H3TH"/>
</dbReference>
<evidence type="ECO:0000256" key="4">
    <source>
        <dbReference type="ARBA" id="ARBA00020311"/>
    </source>
</evidence>
<dbReference type="InterPro" id="IPR019760">
    <property type="entry name" value="DNA-dir_DNA_pol_A_CS"/>
</dbReference>
<dbReference type="Gene3D" id="1.10.150.20">
    <property type="entry name" value="5' to 3' exonuclease, C-terminal subdomain"/>
    <property type="match status" value="2"/>
</dbReference>
<dbReference type="Gene3D" id="3.40.50.1010">
    <property type="entry name" value="5'-nuclease"/>
    <property type="match status" value="1"/>
</dbReference>
<dbReference type="SMART" id="SM00279">
    <property type="entry name" value="HhH2"/>
    <property type="match status" value="1"/>
</dbReference>
<dbReference type="InterPro" id="IPR012337">
    <property type="entry name" value="RNaseH-like_sf"/>
</dbReference>
<dbReference type="CDD" id="cd09859">
    <property type="entry name" value="PIN_53EXO"/>
    <property type="match status" value="1"/>
</dbReference>
<dbReference type="SUPFAM" id="SSF56672">
    <property type="entry name" value="DNA/RNA polymerases"/>
    <property type="match status" value="1"/>
</dbReference>
<dbReference type="PRINTS" id="PR00868">
    <property type="entry name" value="DNAPOLI"/>
</dbReference>
<sequence length="933" mass="103068">MSKQTQAPVILVDGSSYLFRAFHALPNLSNAEGHPTGAIKGVIGMTKKLQKEYPGSCIIVVFDAKGDTFRNELYAEYKANRPPMAEDLGVQIKPIHDIIRAMGLPLIIESGVEADDVIGTLARQATESQHECIISTGDKDLAQLVSEHVTLRNTMTELCLDRAGVKEKFGVWPEQIIDYLALVGDTSDNIPGVPKCGPKTAAKWLELYDTLDGVVANADKISGKVGEYLRDSLEQLPMAKQLTTIKTDVELSHPLHAIAADEPDVEALKALYQQFNFKAWLTELIEPGTASESVAATPVRPGSITTVTPADLQLGINSEAIAALAAPLRTIEPQYETVLTREALDRWLKLIKDSELFAFDTETNSLNYMEAEIVGFSLCVEPGIACYVPLTHDYMDAPEQLDRDEVLELMRPILEDPEQRKLGHNLKYDAHVLLNCGITLRGVAEDTILASYVLNSVASRHNMDALALHYLQLKTIKFEDVAGKGAKQLTFNQVALEQAAPYAAEDADITLRLYRLLSQLLAQTPSLDSVYRDIELPLEPILVDIEHTGCLINSHELRIQSQKLAERIAEIEKQTCELAGETFNLGSPKQLQTILYDQMKLPVLKKTPKGQPSTAEAVLQELAENHELPALILEHRGLAKLKSTYTDKLPLLVNHRSGRIHTCYQQAVAATGRLSSSDPNLQNIPIKSVLGREIRKAFIAEKGMKLISADYSQIELRIMAHLSEDETLIAAFNEGKDIHTATAAEIFGIELTAVESEHRRKAKAINFGLIYGMSAHGLARQIQVDRSEAAAYIDMYFKRYPGVRQFMDTIREQAARDGYVETLFGRRLYLPDIHATNRNIREGAQRTAINAPMQGTAADIIKRAMLAVYPWLKSQPYKARMVMQVHDELILEVEEAAAEAVSEAVKGLMSGAASLKVPLLVEAGIADNWEAAH</sequence>
<dbReference type="InterPro" id="IPR001098">
    <property type="entry name" value="DNA-dir_DNA_pol_A_palm_dom"/>
</dbReference>
<keyword evidence="5 17" id="KW-0808">Transferase</keyword>
<comment type="subunit">
    <text evidence="2">Single-chain monomer with multiple functions.</text>
</comment>
<reference evidence="22" key="1">
    <citation type="journal article" date="2019" name="Int. J. Syst. Evol. Microbiol.">
        <title>The Global Catalogue of Microorganisms (GCM) 10K type strain sequencing project: providing services to taxonomists for standard genome sequencing and annotation.</title>
        <authorList>
            <consortium name="The Broad Institute Genomics Platform"/>
            <consortium name="The Broad Institute Genome Sequencing Center for Infectious Disease"/>
            <person name="Wu L."/>
            <person name="Ma J."/>
        </authorList>
    </citation>
    <scope>NUCLEOTIDE SEQUENCE [LARGE SCALE GENOMIC DNA]</scope>
    <source>
        <strain evidence="22">JCM 17555</strain>
    </source>
</reference>
<organism evidence="21 22">
    <name type="scientific">Allohahella marinimesophila</name>
    <dbReference type="NCBI Taxonomy" id="1054972"/>
    <lineage>
        <taxon>Bacteria</taxon>
        <taxon>Pseudomonadati</taxon>
        <taxon>Pseudomonadota</taxon>
        <taxon>Gammaproteobacteria</taxon>
        <taxon>Oceanospirillales</taxon>
        <taxon>Hahellaceae</taxon>
        <taxon>Allohahella</taxon>
    </lineage>
</organism>
<feature type="domain" description="5'-3' exonuclease" evidence="19">
    <location>
        <begin position="7"/>
        <end position="261"/>
    </location>
</feature>
<keyword evidence="14 17" id="KW-0234">DNA repair</keyword>
<name>A0ABP7PAA1_9GAMM</name>
<evidence type="ECO:0000256" key="2">
    <source>
        <dbReference type="ARBA" id="ARBA00011541"/>
    </source>
</evidence>